<name>A0A2J8A7W9_9CHLO</name>
<comment type="caution">
    <text evidence="1">The sequence shown here is derived from an EMBL/GenBank/DDBJ whole genome shotgun (WGS) entry which is preliminary data.</text>
</comment>
<reference evidence="1 2" key="1">
    <citation type="journal article" date="2017" name="Mol. Biol. Evol.">
        <title>The 4-celled Tetrabaena socialis nuclear genome reveals the essential components for genetic control of cell number at the origin of multicellularity in the volvocine lineage.</title>
        <authorList>
            <person name="Featherston J."/>
            <person name="Arakaki Y."/>
            <person name="Hanschen E.R."/>
            <person name="Ferris P.J."/>
            <person name="Michod R.E."/>
            <person name="Olson B.J.S.C."/>
            <person name="Nozaki H."/>
            <person name="Durand P.M."/>
        </authorList>
    </citation>
    <scope>NUCLEOTIDE SEQUENCE [LARGE SCALE GENOMIC DNA]</scope>
    <source>
        <strain evidence="1 2">NIES-571</strain>
    </source>
</reference>
<dbReference type="EMBL" id="PGGS01000122">
    <property type="protein sequence ID" value="PNH08624.1"/>
    <property type="molecule type" value="Genomic_DNA"/>
</dbReference>
<proteinExistence type="predicted"/>
<protein>
    <submittedName>
        <fullName evidence="1">Uncharacterized protein</fullName>
    </submittedName>
</protein>
<evidence type="ECO:0000313" key="1">
    <source>
        <dbReference type="EMBL" id="PNH08624.1"/>
    </source>
</evidence>
<dbReference type="Proteomes" id="UP000236333">
    <property type="component" value="Unassembled WGS sequence"/>
</dbReference>
<gene>
    <name evidence="1" type="ORF">TSOC_004821</name>
</gene>
<sequence length="74" mass="8214">MARGAAARPYGSRLHRCARIRARWGPPQRAPALGRLVGISGVPSLRVEQRAQQRAQDRTQQYTAGRSLRCTLCT</sequence>
<accession>A0A2J8A7W9</accession>
<evidence type="ECO:0000313" key="2">
    <source>
        <dbReference type="Proteomes" id="UP000236333"/>
    </source>
</evidence>
<organism evidence="1 2">
    <name type="scientific">Tetrabaena socialis</name>
    <dbReference type="NCBI Taxonomy" id="47790"/>
    <lineage>
        <taxon>Eukaryota</taxon>
        <taxon>Viridiplantae</taxon>
        <taxon>Chlorophyta</taxon>
        <taxon>core chlorophytes</taxon>
        <taxon>Chlorophyceae</taxon>
        <taxon>CS clade</taxon>
        <taxon>Chlamydomonadales</taxon>
        <taxon>Tetrabaenaceae</taxon>
        <taxon>Tetrabaena</taxon>
    </lineage>
</organism>
<dbReference type="AlphaFoldDB" id="A0A2J8A7W9"/>
<keyword evidence="2" id="KW-1185">Reference proteome</keyword>